<organism evidence="6 7">
    <name type="scientific">Leucothrix arctica</name>
    <dbReference type="NCBI Taxonomy" id="1481894"/>
    <lineage>
        <taxon>Bacteria</taxon>
        <taxon>Pseudomonadati</taxon>
        <taxon>Pseudomonadota</taxon>
        <taxon>Gammaproteobacteria</taxon>
        <taxon>Thiotrichales</taxon>
        <taxon>Thiotrichaceae</taxon>
        <taxon>Leucothrix</taxon>
    </lineage>
</organism>
<feature type="transmembrane region" description="Helical" evidence="4">
    <location>
        <begin position="133"/>
        <end position="155"/>
    </location>
</feature>
<gene>
    <name evidence="6" type="ORF">DKT75_11535</name>
</gene>
<dbReference type="PANTHER" id="PTHR45138:SF9">
    <property type="entry name" value="DIGUANYLATE CYCLASE DGCM-RELATED"/>
    <property type="match status" value="1"/>
</dbReference>
<dbReference type="PROSITE" id="PS50887">
    <property type="entry name" value="GGDEF"/>
    <property type="match status" value="1"/>
</dbReference>
<dbReference type="FunFam" id="3.30.70.270:FF:000001">
    <property type="entry name" value="Diguanylate cyclase domain protein"/>
    <property type="match status" value="1"/>
</dbReference>
<feature type="transmembrane region" description="Helical" evidence="4">
    <location>
        <begin position="59"/>
        <end position="80"/>
    </location>
</feature>
<evidence type="ECO:0000256" key="3">
    <source>
        <dbReference type="ARBA" id="ARBA00034247"/>
    </source>
</evidence>
<comment type="cofactor">
    <cofactor evidence="1">
        <name>Mg(2+)</name>
        <dbReference type="ChEBI" id="CHEBI:18420"/>
    </cofactor>
</comment>
<evidence type="ECO:0000259" key="5">
    <source>
        <dbReference type="PROSITE" id="PS50887"/>
    </source>
</evidence>
<dbReference type="Proteomes" id="UP000245506">
    <property type="component" value="Unassembled WGS sequence"/>
</dbReference>
<dbReference type="SUPFAM" id="SSF55073">
    <property type="entry name" value="Nucleotide cyclase"/>
    <property type="match status" value="1"/>
</dbReference>
<sequence>MDVLKAFLLNIGLYSIFPLYLSTISSNLRAATLYCYAALILVVGVLAGAIYSFPLTEGLNISGGNLAYGAFMMTVVMLIITERKVSTFVNILRMVITVKLFIFLGFNFLSWVLESEFVLNPFQVNPEVFQVALWVLMLGGSLIVFEVLLLLFIFLQVRKFTTNPSTLAFIYTLVFFLVLCLDGVLFPLFAFGVSPDLVHIIFGNVLGKAVIAGCFSVPMLLFYLVFRRNFSRFIETPLAMSQLVGASRSKLLDTLHHYEARDQKFQQDNEKLSVLAEKDALTNLANRRKFDQILTAEWSRCVQEGRPLTVVIGDIDFFKQYNDTYGHAQGDACLKSVAEHWGKIANRAPDLAARVGGEEFALIFPNTHPDQILPKLQRFLLELQEQAIPHSASTVASHITLSMGVAGYVPQKGASQADLYAMADQRLYVAKRGGRNQFVAE</sequence>
<dbReference type="InterPro" id="IPR000160">
    <property type="entry name" value="GGDEF_dom"/>
</dbReference>
<keyword evidence="4" id="KW-0472">Membrane</keyword>
<evidence type="ECO:0000313" key="7">
    <source>
        <dbReference type="Proteomes" id="UP000245506"/>
    </source>
</evidence>
<accession>A0A317CF52</accession>
<dbReference type="InterPro" id="IPR029787">
    <property type="entry name" value="Nucleotide_cyclase"/>
</dbReference>
<comment type="caution">
    <text evidence="6">The sequence shown here is derived from an EMBL/GenBank/DDBJ whole genome shotgun (WGS) entry which is preliminary data.</text>
</comment>
<feature type="transmembrane region" description="Helical" evidence="4">
    <location>
        <begin position="92"/>
        <end position="113"/>
    </location>
</feature>
<protein>
    <recommendedName>
        <fullName evidence="2">diguanylate cyclase</fullName>
        <ecNumber evidence="2">2.7.7.65</ecNumber>
    </recommendedName>
</protein>
<name>A0A317CF52_9GAMM</name>
<dbReference type="GO" id="GO:0005886">
    <property type="term" value="C:plasma membrane"/>
    <property type="evidence" value="ECO:0007669"/>
    <property type="project" value="TreeGrafter"/>
</dbReference>
<dbReference type="PANTHER" id="PTHR45138">
    <property type="entry name" value="REGULATORY COMPONENTS OF SENSORY TRANSDUCTION SYSTEM"/>
    <property type="match status" value="1"/>
</dbReference>
<feature type="domain" description="GGDEF" evidence="5">
    <location>
        <begin position="306"/>
        <end position="441"/>
    </location>
</feature>
<dbReference type="EMBL" id="QGKL01000031">
    <property type="protein sequence ID" value="PWQ96003.1"/>
    <property type="molecule type" value="Genomic_DNA"/>
</dbReference>
<dbReference type="Pfam" id="PF00990">
    <property type="entry name" value="GGDEF"/>
    <property type="match status" value="1"/>
</dbReference>
<evidence type="ECO:0000256" key="2">
    <source>
        <dbReference type="ARBA" id="ARBA00012528"/>
    </source>
</evidence>
<feature type="transmembrane region" description="Helical" evidence="4">
    <location>
        <begin position="33"/>
        <end position="53"/>
    </location>
</feature>
<dbReference type="InterPro" id="IPR048533">
    <property type="entry name" value="VUPS"/>
</dbReference>
<evidence type="ECO:0000256" key="1">
    <source>
        <dbReference type="ARBA" id="ARBA00001946"/>
    </source>
</evidence>
<evidence type="ECO:0000313" key="6">
    <source>
        <dbReference type="EMBL" id="PWQ96003.1"/>
    </source>
</evidence>
<dbReference type="InterPro" id="IPR050469">
    <property type="entry name" value="Diguanylate_Cyclase"/>
</dbReference>
<keyword evidence="4" id="KW-0812">Transmembrane</keyword>
<dbReference type="Gene3D" id="3.30.70.270">
    <property type="match status" value="1"/>
</dbReference>
<feature type="transmembrane region" description="Helical" evidence="4">
    <location>
        <begin position="167"/>
        <end position="193"/>
    </location>
</feature>
<feature type="transmembrane region" description="Helical" evidence="4">
    <location>
        <begin position="6"/>
        <end position="21"/>
    </location>
</feature>
<reference evidence="6 7" key="1">
    <citation type="submission" date="2018-05" db="EMBL/GenBank/DDBJ databases">
        <title>Leucothrix arctica sp. nov., isolated from Arctic seawater.</title>
        <authorList>
            <person name="Choi A."/>
            <person name="Baek K."/>
        </authorList>
    </citation>
    <scope>NUCLEOTIDE SEQUENCE [LARGE SCALE GENOMIC DNA]</scope>
    <source>
        <strain evidence="6 7">IMCC9719</strain>
    </source>
</reference>
<proteinExistence type="predicted"/>
<dbReference type="Pfam" id="PF20973">
    <property type="entry name" value="VUPS"/>
    <property type="match status" value="1"/>
</dbReference>
<dbReference type="GO" id="GO:0052621">
    <property type="term" value="F:diguanylate cyclase activity"/>
    <property type="evidence" value="ECO:0007669"/>
    <property type="project" value="UniProtKB-EC"/>
</dbReference>
<dbReference type="InterPro" id="IPR043128">
    <property type="entry name" value="Rev_trsase/Diguanyl_cyclase"/>
</dbReference>
<evidence type="ECO:0000256" key="4">
    <source>
        <dbReference type="SAM" id="Phobius"/>
    </source>
</evidence>
<dbReference type="EC" id="2.7.7.65" evidence="2"/>
<dbReference type="NCBIfam" id="TIGR00254">
    <property type="entry name" value="GGDEF"/>
    <property type="match status" value="1"/>
</dbReference>
<comment type="catalytic activity">
    <reaction evidence="3">
        <text>2 GTP = 3',3'-c-di-GMP + 2 diphosphate</text>
        <dbReference type="Rhea" id="RHEA:24898"/>
        <dbReference type="ChEBI" id="CHEBI:33019"/>
        <dbReference type="ChEBI" id="CHEBI:37565"/>
        <dbReference type="ChEBI" id="CHEBI:58805"/>
        <dbReference type="EC" id="2.7.7.65"/>
    </reaction>
</comment>
<dbReference type="GO" id="GO:0043709">
    <property type="term" value="P:cell adhesion involved in single-species biofilm formation"/>
    <property type="evidence" value="ECO:0007669"/>
    <property type="project" value="TreeGrafter"/>
</dbReference>
<dbReference type="OrthoDB" id="5621267at2"/>
<dbReference type="AlphaFoldDB" id="A0A317CF52"/>
<dbReference type="RefSeq" id="WP_109823582.1">
    <property type="nucleotide sequence ID" value="NZ_QGKL01000031.1"/>
</dbReference>
<feature type="transmembrane region" description="Helical" evidence="4">
    <location>
        <begin position="205"/>
        <end position="226"/>
    </location>
</feature>
<keyword evidence="7" id="KW-1185">Reference proteome</keyword>
<dbReference type="SMART" id="SM00267">
    <property type="entry name" value="GGDEF"/>
    <property type="match status" value="1"/>
</dbReference>
<dbReference type="GO" id="GO:1902201">
    <property type="term" value="P:negative regulation of bacterial-type flagellum-dependent cell motility"/>
    <property type="evidence" value="ECO:0007669"/>
    <property type="project" value="TreeGrafter"/>
</dbReference>
<keyword evidence="4" id="KW-1133">Transmembrane helix</keyword>
<dbReference type="CDD" id="cd01949">
    <property type="entry name" value="GGDEF"/>
    <property type="match status" value="1"/>
</dbReference>